<keyword evidence="3 7" id="KW-0227">DNA damage</keyword>
<dbReference type="GO" id="GO:0030915">
    <property type="term" value="C:Smc5-Smc6 complex"/>
    <property type="evidence" value="ECO:0007669"/>
    <property type="project" value="UniProtKB-UniRule"/>
</dbReference>
<feature type="domain" description="Non-structural maintenance of chromosome element 4 C-terminal" evidence="10">
    <location>
        <begin position="342"/>
        <end position="431"/>
    </location>
</feature>
<dbReference type="Pfam" id="PF15412">
    <property type="entry name" value="Nse4-Nse3_bdg"/>
    <property type="match status" value="1"/>
</dbReference>
<comment type="subunit">
    <text evidence="7">Component of the SMC5-SMC6 complex.</text>
</comment>
<dbReference type="AlphaFoldDB" id="A0AAV4D1J4"/>
<dbReference type="InterPro" id="IPR027786">
    <property type="entry name" value="Nse4/EID"/>
</dbReference>
<keyword evidence="8" id="KW-0175">Coiled coil</keyword>
<keyword evidence="5 7" id="KW-0234">DNA repair</keyword>
<evidence type="ECO:0000256" key="8">
    <source>
        <dbReference type="SAM" id="Coils"/>
    </source>
</evidence>
<comment type="subcellular location">
    <subcellularLocation>
        <location evidence="1 7">Nucleus</location>
    </subcellularLocation>
</comment>
<evidence type="ECO:0000259" key="10">
    <source>
        <dbReference type="Pfam" id="PF08743"/>
    </source>
</evidence>
<feature type="compositionally biased region" description="Basic and acidic residues" evidence="9">
    <location>
        <begin position="452"/>
        <end position="464"/>
    </location>
</feature>
<feature type="domain" description="Nse4/EID protein Nse3/MAGE-binding" evidence="11">
    <location>
        <begin position="198"/>
        <end position="232"/>
    </location>
</feature>
<evidence type="ECO:0000256" key="2">
    <source>
        <dbReference type="ARBA" id="ARBA00008997"/>
    </source>
</evidence>
<keyword evidence="6 7" id="KW-0539">Nucleus</keyword>
<dbReference type="GO" id="GO:0005634">
    <property type="term" value="C:nucleus"/>
    <property type="evidence" value="ECO:0007669"/>
    <property type="project" value="UniProtKB-SubCell"/>
</dbReference>
<dbReference type="InterPro" id="IPR014854">
    <property type="entry name" value="Nse4_C"/>
</dbReference>
<dbReference type="EMBL" id="BLXT01007308">
    <property type="protein sequence ID" value="GFO37999.1"/>
    <property type="molecule type" value="Genomic_DNA"/>
</dbReference>
<evidence type="ECO:0000256" key="6">
    <source>
        <dbReference type="ARBA" id="ARBA00023242"/>
    </source>
</evidence>
<comment type="function">
    <text evidence="7">Component of the SMC5-SMC6 complex, that promotes sister chromatid alignment after DNA damage and facilitates double-stranded DNA breaks (DSBs) repair via homologous recombination between sister chromatids.</text>
</comment>
<evidence type="ECO:0000256" key="4">
    <source>
        <dbReference type="ARBA" id="ARBA00023172"/>
    </source>
</evidence>
<feature type="region of interest" description="Disordered" evidence="9">
    <location>
        <begin position="435"/>
        <end position="473"/>
    </location>
</feature>
<evidence type="ECO:0000259" key="11">
    <source>
        <dbReference type="Pfam" id="PF15412"/>
    </source>
</evidence>
<keyword evidence="13" id="KW-1185">Reference proteome</keyword>
<comment type="similarity">
    <text evidence="2 7">Belongs to the NSE4 family.</text>
</comment>
<dbReference type="Pfam" id="PF08743">
    <property type="entry name" value="Nse4_C"/>
    <property type="match status" value="1"/>
</dbReference>
<accession>A0AAV4D1J4</accession>
<evidence type="ECO:0000256" key="1">
    <source>
        <dbReference type="ARBA" id="ARBA00004123"/>
    </source>
</evidence>
<gene>
    <name evidence="12" type="ORF">PoB_006450400</name>
</gene>
<evidence type="ECO:0000256" key="5">
    <source>
        <dbReference type="ARBA" id="ARBA00023204"/>
    </source>
</evidence>
<evidence type="ECO:0000313" key="13">
    <source>
        <dbReference type="Proteomes" id="UP000735302"/>
    </source>
</evidence>
<dbReference type="GO" id="GO:0006310">
    <property type="term" value="P:DNA recombination"/>
    <property type="evidence" value="ECO:0007669"/>
    <property type="project" value="UniProtKB-UniRule"/>
</dbReference>
<evidence type="ECO:0000256" key="9">
    <source>
        <dbReference type="SAM" id="MobiDB-lite"/>
    </source>
</evidence>
<name>A0AAV4D1J4_9GAST</name>
<feature type="compositionally biased region" description="Polar residues" evidence="9">
    <location>
        <begin position="435"/>
        <end position="449"/>
    </location>
</feature>
<dbReference type="PANTHER" id="PTHR16140:SF0">
    <property type="entry name" value="NON-STRUCTURAL MAINTENANCE OF CHROMOSOMES ELEMENT 4"/>
    <property type="match status" value="1"/>
</dbReference>
<reference evidence="12 13" key="1">
    <citation type="journal article" date="2021" name="Elife">
        <title>Chloroplast acquisition without the gene transfer in kleptoplastic sea slugs, Plakobranchus ocellatus.</title>
        <authorList>
            <person name="Maeda T."/>
            <person name="Takahashi S."/>
            <person name="Yoshida T."/>
            <person name="Shimamura S."/>
            <person name="Takaki Y."/>
            <person name="Nagai Y."/>
            <person name="Toyoda A."/>
            <person name="Suzuki Y."/>
            <person name="Arimoto A."/>
            <person name="Ishii H."/>
            <person name="Satoh N."/>
            <person name="Nishiyama T."/>
            <person name="Hasebe M."/>
            <person name="Maruyama T."/>
            <person name="Minagawa J."/>
            <person name="Obokata J."/>
            <person name="Shigenobu S."/>
        </authorList>
    </citation>
    <scope>NUCLEOTIDE SEQUENCE [LARGE SCALE GENOMIC DNA]</scope>
</reference>
<feature type="region of interest" description="Disordered" evidence="9">
    <location>
        <begin position="293"/>
        <end position="312"/>
    </location>
</feature>
<proteinExistence type="inferred from homology"/>
<keyword evidence="4 7" id="KW-0233">DNA recombination</keyword>
<dbReference type="InterPro" id="IPR029225">
    <property type="entry name" value="Nse4_Nse3-bd"/>
</dbReference>
<feature type="compositionally biased region" description="Polar residues" evidence="9">
    <location>
        <begin position="297"/>
        <end position="312"/>
    </location>
</feature>
<dbReference type="GO" id="GO:0006281">
    <property type="term" value="P:DNA repair"/>
    <property type="evidence" value="ECO:0007669"/>
    <property type="project" value="UniProtKB-UniRule"/>
</dbReference>
<comment type="caution">
    <text evidence="12">The sequence shown here is derived from an EMBL/GenBank/DDBJ whole genome shotgun (WGS) entry which is preliminary data.</text>
</comment>
<evidence type="ECO:0000313" key="12">
    <source>
        <dbReference type="EMBL" id="GFO37999.1"/>
    </source>
</evidence>
<protein>
    <recommendedName>
        <fullName evidence="7">Non-structural maintenance of chromosomes element 4</fullName>
    </recommendedName>
</protein>
<sequence length="473" mass="53922">MTSCVASSVGLRLLCWSDNLRDKTGLVVRTATTGGFIWVLLRKAYANSIGTATPPFPRALPRPFCRALYTVDDKAADKEKDGKTTSLNGRAWSLVYKWLPWSVRMAADRTGTSQKSGLDKLFDSREEKEEVINSIQNKQDEQERRQIRESYRRFQDELSEQAQEVVNPSSERDLLYEKLEKVDKLFKPVRNTREAALDAASLVNLSELGKKKAQGLKTDFLRFNAADFCDKVRIKLSSDVEKRETYGLSHTDWATLGQEVRPYFKSTPVLNFMFGAFEKGQVASKKKRIVREKEVESNSTKSTKPTQLSSFQETDRGELTTVQVEHLLKTLWCHYETNKKQPICFFEFITNPHSFGHTIENIFYASFLIRDGHAKVFLDSEDLPVIEPLEKDTHKSQSQSQTNGKQQVVMTLTPAEWREIVNTYKIEVPLIKPMKQQQQQVLRESNLPNHTVDGHSDAPYEGKGKGKGKAKKG</sequence>
<evidence type="ECO:0000256" key="3">
    <source>
        <dbReference type="ARBA" id="ARBA00022763"/>
    </source>
</evidence>
<evidence type="ECO:0000256" key="7">
    <source>
        <dbReference type="RuleBase" id="RU365071"/>
    </source>
</evidence>
<feature type="coiled-coil region" evidence="8">
    <location>
        <begin position="118"/>
        <end position="164"/>
    </location>
</feature>
<dbReference type="Proteomes" id="UP000735302">
    <property type="component" value="Unassembled WGS sequence"/>
</dbReference>
<organism evidence="12 13">
    <name type="scientific">Plakobranchus ocellatus</name>
    <dbReference type="NCBI Taxonomy" id="259542"/>
    <lineage>
        <taxon>Eukaryota</taxon>
        <taxon>Metazoa</taxon>
        <taxon>Spiralia</taxon>
        <taxon>Lophotrochozoa</taxon>
        <taxon>Mollusca</taxon>
        <taxon>Gastropoda</taxon>
        <taxon>Heterobranchia</taxon>
        <taxon>Euthyneura</taxon>
        <taxon>Panpulmonata</taxon>
        <taxon>Sacoglossa</taxon>
        <taxon>Placobranchoidea</taxon>
        <taxon>Plakobranchidae</taxon>
        <taxon>Plakobranchus</taxon>
    </lineage>
</organism>
<dbReference type="PANTHER" id="PTHR16140">
    <property type="entry name" value="NON-STRUCTURAL MAINTENANCE OF CHROMOSOMES ELEMENT 4"/>
    <property type="match status" value="1"/>
</dbReference>